<reference evidence="2 3" key="1">
    <citation type="submission" date="2022-05" db="EMBL/GenBank/DDBJ databases">
        <authorList>
            <person name="Jo J.-H."/>
            <person name="Im W.-T."/>
        </authorList>
    </citation>
    <scope>NUCLEOTIDE SEQUENCE [LARGE SCALE GENOMIC DNA]</scope>
    <source>
        <strain evidence="2 3">NSE70-1</strain>
    </source>
</reference>
<dbReference type="Proteomes" id="UP001203410">
    <property type="component" value="Unassembled WGS sequence"/>
</dbReference>
<feature type="signal peptide" evidence="1">
    <location>
        <begin position="1"/>
        <end position="23"/>
    </location>
</feature>
<organism evidence="2 3">
    <name type="scientific">Sphingomonas caseinilyticus</name>
    <dbReference type="NCBI Taxonomy" id="2908205"/>
    <lineage>
        <taxon>Bacteria</taxon>
        <taxon>Pseudomonadati</taxon>
        <taxon>Pseudomonadota</taxon>
        <taxon>Alphaproteobacteria</taxon>
        <taxon>Sphingomonadales</taxon>
        <taxon>Sphingomonadaceae</taxon>
        <taxon>Sphingomonas</taxon>
    </lineage>
</organism>
<evidence type="ECO:0000256" key="1">
    <source>
        <dbReference type="SAM" id="SignalP"/>
    </source>
</evidence>
<accession>A0ABT0RUH0</accession>
<proteinExistence type="predicted"/>
<comment type="caution">
    <text evidence="2">The sequence shown here is derived from an EMBL/GenBank/DDBJ whole genome shotgun (WGS) entry which is preliminary data.</text>
</comment>
<dbReference type="RefSeq" id="WP_249904065.1">
    <property type="nucleotide sequence ID" value="NZ_JAMGBA010000002.1"/>
</dbReference>
<evidence type="ECO:0000313" key="3">
    <source>
        <dbReference type="Proteomes" id="UP001203410"/>
    </source>
</evidence>
<keyword evidence="1" id="KW-0732">Signal</keyword>
<dbReference type="EMBL" id="JAMGBA010000002">
    <property type="protein sequence ID" value="MCL6698672.1"/>
    <property type="molecule type" value="Genomic_DNA"/>
</dbReference>
<feature type="chain" id="PRO_5046270092" evidence="1">
    <location>
        <begin position="24"/>
        <end position="131"/>
    </location>
</feature>
<protein>
    <submittedName>
        <fullName evidence="2">Uncharacterized protein</fullName>
    </submittedName>
</protein>
<keyword evidence="3" id="KW-1185">Reference proteome</keyword>
<gene>
    <name evidence="2" type="ORF">LZ496_07715</name>
</gene>
<evidence type="ECO:0000313" key="2">
    <source>
        <dbReference type="EMBL" id="MCL6698672.1"/>
    </source>
</evidence>
<sequence>MHRKSLLAIGAIAFVMLAPVADAKSPGVGGGFRYLPPPPPQPPLANGFLGWPGVYVVERVHVIEREVVKEVPAAPPPEPPPPPRKPYKLGALYDRLPSPCMKMIEGGASYYHCSGEWYRQVGREYRAVAAP</sequence>
<name>A0ABT0RUH0_9SPHN</name>